<evidence type="ECO:0000313" key="3">
    <source>
        <dbReference type="EMBL" id="CCO16229.1"/>
    </source>
</evidence>
<feature type="compositionally biased region" description="Low complexity" evidence="1">
    <location>
        <begin position="1479"/>
        <end position="1491"/>
    </location>
</feature>
<dbReference type="GeneID" id="19016461"/>
<reference evidence="3 4" key="1">
    <citation type="submission" date="2011-10" db="EMBL/GenBank/DDBJ databases">
        <authorList>
            <person name="Genoscope - CEA"/>
        </authorList>
    </citation>
    <scope>NUCLEOTIDE SEQUENCE [LARGE SCALE GENOMIC DNA]</scope>
    <source>
        <strain evidence="3 4">RCC 1105</strain>
    </source>
</reference>
<protein>
    <recommendedName>
        <fullName evidence="2">Transcription initiation factor TFIID subunit 2 Ig-like domain-containing protein</fullName>
    </recommendedName>
</protein>
<evidence type="ECO:0000313" key="4">
    <source>
        <dbReference type="Proteomes" id="UP000198341"/>
    </source>
</evidence>
<dbReference type="Gene3D" id="1.10.390.10">
    <property type="entry name" value="Neutral Protease Domain 2"/>
    <property type="match status" value="1"/>
</dbReference>
<name>K8EE22_9CHLO</name>
<evidence type="ECO:0000256" key="1">
    <source>
        <dbReference type="SAM" id="MobiDB-lite"/>
    </source>
</evidence>
<dbReference type="PANTHER" id="PTHR15137">
    <property type="entry name" value="TRANSCRIPTION INITIATION FACTOR TFIID"/>
    <property type="match status" value="1"/>
</dbReference>
<evidence type="ECO:0000259" key="2">
    <source>
        <dbReference type="Pfam" id="PF25316"/>
    </source>
</evidence>
<feature type="region of interest" description="Disordered" evidence="1">
    <location>
        <begin position="203"/>
        <end position="242"/>
    </location>
</feature>
<dbReference type="OrthoDB" id="308861at2759"/>
<sequence length="1510" mass="165965">MESLLIPKIRKQSLTLDVVYGNPTDDDFEAIDAKRAWVRGETLMRISPPRNNANAAENDDQSKIIQTTETETTTERRRNRVKTLLFHAEKDLVEIDSIKIGGQKGRWRRIFVDEEEDTNFTTTTTNTTPKAATNAFFDDSIVERIKLMKQVEDESLMTMNTGGGGGSIGSTGSAGAASLISSRFAGAGASIVLVELESGEEIDFNSKGGEDDPDAAMEDAGDEDEEMNDNKTDNTKKKDEGREVEVLMRFRSGNFPAAAAAAKDDGEGIVAIDVDNTGDDDNGGDGDHEQRAQRSFWSSSSSPSSKNTKKHVITDLSVACDGEFFKAPGTLEKPSCWFPCVDVHDCLTEFDFDISCAPHLVAIAPGQFEEAVWEPEVSDIDGQFRRRHTFRSVVPCVARDVCVVVGPFSAHRAYRDATIETVDPNALPVNPFARTKKQTTKITHQMQSKEGITMYIPKTSMATNATEEDSDVAFLEHYERLKFLGRGVYDCMESFESYLGNLYPAEHTRLVFLPNSLAPNNARGFSLANATVLFSKDVFIVDPTDGPRCVESRASLAEALANLWFGVLLLPRDVVSDSWLVEGLAGNLANAYVQKCCGTNEISYRRAKEAEEVAMYDDGKVLPPLCSQATRLWREGCTTGGKGQRFSNAKKVEAVANGKKNAQVSVAANAAGQVIKSVEPKEVLVSGDSLYPFPKTLDDIAVLGSHSPLSLSPRIERLLRLKSVAVVGLLERRMGREGLQKVCKYFANLQQKRTKESSKDENNKGGDKSDAAKNKDSKKDASNKKTAKESQNQEHAQRMEKLREALASNARWISSQHFLDHCRSAVNLGKGEIASFVERWVYGCGSPTFDVEYSIRKRKNKLEFVLKVIHSPATLAADEAASRVARNHRTSVTIRLQEDATASDHVVALTAGGATAAPGTVAPSEHEHFAEMPLQVKTKESRYEKKKFSAPVVESGTGADINNDLLTAKDNQVSWVRVDPDGEWLCNIRLPTEQVGLESMQALLLDKEMDVVAQSSAVRFLAERAKIGSQTACAALEKCLRSNKTTFCRVRAEAAMALGKSTGVKSKFLGLSALVSYYRRTQCDPNTGFPKPNDTRDVSETIVDEAVLLALGASVDDSNSMNGVISTPTSAFDCLVDRLSRNDNTGNPNSDVGLIVAALEALSISMPPDAKRRDLAMAQAVRYAHRDPVFIKSDRNVVARSCYRALANLARFAFDDENVQVEKRQKVIESALQCVDDAVGLNAENARGRRDRISTLFLDAVGVNDDAGNLHECLEVIGKEPNPFARVHLLWDTIDAVTNYSHQKSSLAANDASLGQTKETFDQYYEKMLVHYRAKKETLNLLKSCAYTDGAKCKVAANKLLRTLTVKIKESPRHEKIEEYQIDDVMRAIKKASLRATQHPEPLSRADLHKIDPAAALRMAEKQRKRAKKEEKRMRKMREAQEREAQRLKSEEDQIFGAGGEVLDIEPVGFPPPAPSPVAPASAPHAPVSAPMDVDAPPKPKLTFKFGAKK</sequence>
<feature type="compositionally biased region" description="Acidic residues" evidence="1">
    <location>
        <begin position="211"/>
        <end position="227"/>
    </location>
</feature>
<dbReference type="EMBL" id="FO082275">
    <property type="protein sequence ID" value="CCO16229.1"/>
    <property type="molecule type" value="Genomic_DNA"/>
</dbReference>
<dbReference type="GO" id="GO:0005669">
    <property type="term" value="C:transcription factor TFIID complex"/>
    <property type="evidence" value="ECO:0007669"/>
    <property type="project" value="InterPro"/>
</dbReference>
<accession>K8EE22</accession>
<feature type="region of interest" description="Disordered" evidence="1">
    <location>
        <begin position="272"/>
        <end position="308"/>
    </location>
</feature>
<dbReference type="GO" id="GO:0006367">
    <property type="term" value="P:transcription initiation at RNA polymerase II promoter"/>
    <property type="evidence" value="ECO:0007669"/>
    <property type="project" value="TreeGrafter"/>
</dbReference>
<feature type="compositionally biased region" description="Basic and acidic residues" evidence="1">
    <location>
        <begin position="1428"/>
        <end position="1452"/>
    </location>
</feature>
<dbReference type="KEGG" id="bpg:Bathy04g04350"/>
<dbReference type="InterPro" id="IPR037813">
    <property type="entry name" value="TAF2"/>
</dbReference>
<dbReference type="Pfam" id="PF25316">
    <property type="entry name" value="TAF2_3rd"/>
    <property type="match status" value="1"/>
</dbReference>
<dbReference type="InterPro" id="IPR027268">
    <property type="entry name" value="Peptidase_M4/M1_CTD_sf"/>
</dbReference>
<feature type="region of interest" description="Disordered" evidence="1">
    <location>
        <begin position="1421"/>
        <end position="1510"/>
    </location>
</feature>
<dbReference type="GO" id="GO:0000976">
    <property type="term" value="F:transcription cis-regulatory region binding"/>
    <property type="evidence" value="ECO:0007669"/>
    <property type="project" value="TreeGrafter"/>
</dbReference>
<feature type="compositionally biased region" description="Pro residues" evidence="1">
    <location>
        <begin position="1469"/>
        <end position="1478"/>
    </location>
</feature>
<organism evidence="3 4">
    <name type="scientific">Bathycoccus prasinos</name>
    <dbReference type="NCBI Taxonomy" id="41875"/>
    <lineage>
        <taxon>Eukaryota</taxon>
        <taxon>Viridiplantae</taxon>
        <taxon>Chlorophyta</taxon>
        <taxon>Mamiellophyceae</taxon>
        <taxon>Mamiellales</taxon>
        <taxon>Bathycoccaceae</taxon>
        <taxon>Bathycoccus</taxon>
    </lineage>
</organism>
<dbReference type="STRING" id="41875.K8EE22"/>
<keyword evidence="4" id="KW-1185">Reference proteome</keyword>
<dbReference type="RefSeq" id="XP_007513704.1">
    <property type="nucleotide sequence ID" value="XM_007513642.1"/>
</dbReference>
<dbReference type="PANTHER" id="PTHR15137:SF9">
    <property type="entry name" value="TRANSCRIPTION INITIATION FACTOR TFIID SUBUNIT 2"/>
    <property type="match status" value="1"/>
</dbReference>
<dbReference type="InterPro" id="IPR057345">
    <property type="entry name" value="Ig-like_TAF2"/>
</dbReference>
<feature type="compositionally biased region" description="Basic and acidic residues" evidence="1">
    <location>
        <begin position="228"/>
        <end position="242"/>
    </location>
</feature>
<feature type="domain" description="Transcription initiation factor TFIID subunit 2 Ig-like" evidence="2">
    <location>
        <begin position="844"/>
        <end position="990"/>
    </location>
</feature>
<dbReference type="GO" id="GO:0003682">
    <property type="term" value="F:chromatin binding"/>
    <property type="evidence" value="ECO:0007669"/>
    <property type="project" value="TreeGrafter"/>
</dbReference>
<dbReference type="eggNOG" id="KOG1932">
    <property type="taxonomic scope" value="Eukaryota"/>
</dbReference>
<feature type="compositionally biased region" description="Low complexity" evidence="1">
    <location>
        <begin position="295"/>
        <end position="305"/>
    </location>
</feature>
<dbReference type="Proteomes" id="UP000198341">
    <property type="component" value="Chromosome 4"/>
</dbReference>
<dbReference type="GO" id="GO:0016251">
    <property type="term" value="F:RNA polymerase II general transcription initiation factor activity"/>
    <property type="evidence" value="ECO:0007669"/>
    <property type="project" value="TreeGrafter"/>
</dbReference>
<proteinExistence type="predicted"/>
<gene>
    <name evidence="3" type="ORF">Bathy04g04350</name>
</gene>
<feature type="region of interest" description="Disordered" evidence="1">
    <location>
        <begin position="753"/>
        <end position="800"/>
    </location>
</feature>